<accession>A0A381QPB9</accession>
<dbReference type="AlphaFoldDB" id="A0A381QPB9"/>
<proteinExistence type="predicted"/>
<organism evidence="1">
    <name type="scientific">marine metagenome</name>
    <dbReference type="NCBI Taxonomy" id="408172"/>
    <lineage>
        <taxon>unclassified sequences</taxon>
        <taxon>metagenomes</taxon>
        <taxon>ecological metagenomes</taxon>
    </lineage>
</organism>
<dbReference type="EMBL" id="UINC01001460">
    <property type="protein sequence ID" value="SUZ81225.1"/>
    <property type="molecule type" value="Genomic_DNA"/>
</dbReference>
<evidence type="ECO:0000313" key="1">
    <source>
        <dbReference type="EMBL" id="SUZ81225.1"/>
    </source>
</evidence>
<gene>
    <name evidence="1" type="ORF">METZ01_LOCUS34079</name>
</gene>
<protein>
    <submittedName>
        <fullName evidence="1">Uncharacterized protein</fullName>
    </submittedName>
</protein>
<reference evidence="1" key="1">
    <citation type="submission" date="2018-05" db="EMBL/GenBank/DDBJ databases">
        <authorList>
            <person name="Lanie J.A."/>
            <person name="Ng W.-L."/>
            <person name="Kazmierczak K.M."/>
            <person name="Andrzejewski T.M."/>
            <person name="Davidsen T.M."/>
            <person name="Wayne K.J."/>
            <person name="Tettelin H."/>
            <person name="Glass J.I."/>
            <person name="Rusch D."/>
            <person name="Podicherti R."/>
            <person name="Tsui H.-C.T."/>
            <person name="Winkler M.E."/>
        </authorList>
    </citation>
    <scope>NUCLEOTIDE SEQUENCE</scope>
</reference>
<sequence length="141" mass="15727">MSFGHTDCEPDVGRRNPWQRITSDLISSLKWLVYLPTNPSSSTLLSSYRNLVVNPSMMHLTKYQPETPASPSTSFTLGPVRDDLRACGLLGYCALILHQLRGHFCIESQSVHPASPRYVLLPLNGYRNLGAKLSPNRSTKN</sequence>
<name>A0A381QPB9_9ZZZZ</name>